<reference evidence="6 7" key="1">
    <citation type="journal article" date="2016" name="C (Basel)">
        <title>Selective Growth of and Electricity Production by Marine Exoelectrogenic Bacteria in Self-Aggregated Hydrogel of Microbially Reduced Graphene Oxide.</title>
        <authorList>
            <person name="Yoshida N."/>
            <person name="Goto Y."/>
            <person name="Miyata Y."/>
        </authorList>
    </citation>
    <scope>NUCLEOTIDE SEQUENCE [LARGE SCALE GENOMIC DNA]</scope>
    <source>
        <strain evidence="6 7">NIT-T3</strain>
    </source>
</reference>
<dbReference type="CDD" id="cd00165">
    <property type="entry name" value="S4"/>
    <property type="match status" value="1"/>
</dbReference>
<accession>A0ABM8HXP5</accession>
<protein>
    <recommendedName>
        <fullName evidence="4">Pseudouridine synthase</fullName>
        <ecNumber evidence="4">5.4.99.-</ecNumber>
    </recommendedName>
</protein>
<dbReference type="InterPro" id="IPR050188">
    <property type="entry name" value="RluA_PseudoU_synthase"/>
</dbReference>
<evidence type="ECO:0000313" key="6">
    <source>
        <dbReference type="EMBL" id="BCR05357.1"/>
    </source>
</evidence>
<dbReference type="SMART" id="SM00363">
    <property type="entry name" value="S4"/>
    <property type="match status" value="1"/>
</dbReference>
<dbReference type="InterPro" id="IPR036986">
    <property type="entry name" value="S4_RNA-bd_sf"/>
</dbReference>
<comment type="similarity">
    <text evidence="1 4">Belongs to the pseudouridine synthase RluA family.</text>
</comment>
<evidence type="ECO:0000256" key="4">
    <source>
        <dbReference type="RuleBase" id="RU362028"/>
    </source>
</evidence>
<dbReference type="Pfam" id="PF01479">
    <property type="entry name" value="S4"/>
    <property type="match status" value="1"/>
</dbReference>
<dbReference type="InterPro" id="IPR002942">
    <property type="entry name" value="S4_RNA-bd"/>
</dbReference>
<keyword evidence="3" id="KW-0694">RNA-binding</keyword>
<dbReference type="PANTHER" id="PTHR21600:SF87">
    <property type="entry name" value="RNA PSEUDOURIDYLATE SYNTHASE DOMAIN-CONTAINING PROTEIN 1"/>
    <property type="match status" value="1"/>
</dbReference>
<dbReference type="SUPFAM" id="SSF55120">
    <property type="entry name" value="Pseudouridine synthase"/>
    <property type="match status" value="1"/>
</dbReference>
<dbReference type="EMBL" id="AP024355">
    <property type="protein sequence ID" value="BCR05357.1"/>
    <property type="molecule type" value="Genomic_DNA"/>
</dbReference>
<keyword evidence="7" id="KW-1185">Reference proteome</keyword>
<dbReference type="Proteomes" id="UP001319827">
    <property type="component" value="Chromosome"/>
</dbReference>
<feature type="domain" description="RNA-binding S4" evidence="5">
    <location>
        <begin position="21"/>
        <end position="82"/>
    </location>
</feature>
<evidence type="ECO:0000256" key="2">
    <source>
        <dbReference type="ARBA" id="ARBA00023235"/>
    </source>
</evidence>
<dbReference type="InterPro" id="IPR006145">
    <property type="entry name" value="PsdUridine_synth_RsuA/RluA"/>
</dbReference>
<dbReference type="CDD" id="cd02869">
    <property type="entry name" value="PseudoU_synth_RluA_like"/>
    <property type="match status" value="1"/>
</dbReference>
<dbReference type="PROSITE" id="PS50889">
    <property type="entry name" value="S4"/>
    <property type="match status" value="1"/>
</dbReference>
<gene>
    <name evidence="6" type="ORF">DESUT3_24260</name>
</gene>
<dbReference type="InterPro" id="IPR006225">
    <property type="entry name" value="PsdUridine_synth_RluC/D"/>
</dbReference>
<organism evidence="6 7">
    <name type="scientific">Desulfuromonas versatilis</name>
    <dbReference type="NCBI Taxonomy" id="2802975"/>
    <lineage>
        <taxon>Bacteria</taxon>
        <taxon>Pseudomonadati</taxon>
        <taxon>Thermodesulfobacteriota</taxon>
        <taxon>Desulfuromonadia</taxon>
        <taxon>Desulfuromonadales</taxon>
        <taxon>Desulfuromonadaceae</taxon>
        <taxon>Desulfuromonas</taxon>
    </lineage>
</organism>
<comment type="catalytic activity">
    <reaction evidence="4">
        <text>a uridine in RNA = a pseudouridine in RNA</text>
        <dbReference type="Rhea" id="RHEA:48348"/>
        <dbReference type="Rhea" id="RHEA-COMP:12068"/>
        <dbReference type="Rhea" id="RHEA-COMP:12069"/>
        <dbReference type="ChEBI" id="CHEBI:65314"/>
        <dbReference type="ChEBI" id="CHEBI:65315"/>
    </reaction>
</comment>
<dbReference type="Gene3D" id="3.30.2350.10">
    <property type="entry name" value="Pseudouridine synthase"/>
    <property type="match status" value="1"/>
</dbReference>
<dbReference type="EC" id="5.4.99.-" evidence="4"/>
<evidence type="ECO:0000256" key="3">
    <source>
        <dbReference type="PROSITE-ProRule" id="PRU00182"/>
    </source>
</evidence>
<dbReference type="NCBIfam" id="TIGR00005">
    <property type="entry name" value="rluA_subfam"/>
    <property type="match status" value="1"/>
</dbReference>
<dbReference type="Pfam" id="PF00849">
    <property type="entry name" value="PseudoU_synth_2"/>
    <property type="match status" value="1"/>
</dbReference>
<proteinExistence type="inferred from homology"/>
<dbReference type="PANTHER" id="PTHR21600">
    <property type="entry name" value="MITOCHONDRIAL RNA PSEUDOURIDINE SYNTHASE"/>
    <property type="match status" value="1"/>
</dbReference>
<dbReference type="SUPFAM" id="SSF55174">
    <property type="entry name" value="Alpha-L RNA-binding motif"/>
    <property type="match status" value="1"/>
</dbReference>
<sequence length="319" mass="34143">MNAATVQSRETLCPGPEAAGERLDLFLARSLEGVSRKAVKRALDGGQVFVDGRVVKRASHLLAGGETVRLTVERSTAAETVIEPQVVFADEHLLALCKPAGMESHPTGSLRPNALDWVCGHLDQTGGGRPILLHRLDVDTSGLLLFALDGGANLALARQFSGREVQKTYLALVTGHPPVSFSVANHLRAAARGRTLAVRSGGQPAQTDFRLLGRGATFSLVEARPRTGRTHQIRAHLAGEGFPLLGDELYGGPMLVEAGSRSLPVPRHMLHAFRLSFRHPCSAEILTLTTPPPEDFLAVLAVDPQFQEIQRSLGSAHPA</sequence>
<dbReference type="PROSITE" id="PS01129">
    <property type="entry name" value="PSI_RLU"/>
    <property type="match status" value="1"/>
</dbReference>
<evidence type="ECO:0000259" key="5">
    <source>
        <dbReference type="SMART" id="SM00363"/>
    </source>
</evidence>
<evidence type="ECO:0000313" key="7">
    <source>
        <dbReference type="Proteomes" id="UP001319827"/>
    </source>
</evidence>
<keyword evidence="2 4" id="KW-0413">Isomerase</keyword>
<dbReference type="InterPro" id="IPR006224">
    <property type="entry name" value="PsdUridine_synth_RluA-like_CS"/>
</dbReference>
<dbReference type="Gene3D" id="3.10.290.10">
    <property type="entry name" value="RNA-binding S4 domain"/>
    <property type="match status" value="1"/>
</dbReference>
<name>A0ABM8HXP5_9BACT</name>
<comment type="function">
    <text evidence="4">Responsible for synthesis of pseudouridine from uracil.</text>
</comment>
<reference evidence="6 7" key="2">
    <citation type="journal article" date="2021" name="Int. J. Syst. Evol. Microbiol.">
        <title>Isolation and Polyphasic Characterization of Desulfuromonas versatilis sp. Nov., an Electrogenic Bacteria Capable of Versatile Metabolism Isolated from a Graphene Oxide-Reducing Enrichment Culture.</title>
        <authorList>
            <person name="Xie L."/>
            <person name="Yoshida N."/>
            <person name="Ishii S."/>
            <person name="Meng L."/>
        </authorList>
    </citation>
    <scope>NUCLEOTIDE SEQUENCE [LARGE SCALE GENOMIC DNA]</scope>
    <source>
        <strain evidence="6 7">NIT-T3</strain>
    </source>
</reference>
<evidence type="ECO:0000256" key="1">
    <source>
        <dbReference type="ARBA" id="ARBA00010876"/>
    </source>
</evidence>
<dbReference type="RefSeq" id="WP_221248786.1">
    <property type="nucleotide sequence ID" value="NZ_AP024355.1"/>
</dbReference>
<dbReference type="InterPro" id="IPR020103">
    <property type="entry name" value="PsdUridine_synth_cat_dom_sf"/>
</dbReference>